<evidence type="ECO:0000256" key="1">
    <source>
        <dbReference type="SAM" id="MobiDB-lite"/>
    </source>
</evidence>
<sequence>MTATPYEEPQPFIRSIFGFLHLHNHHRHTDIGDGNGYRITHFEYTGAFVQNNGMPSPTYQLSFTALLYLSYKSTDSQVADLSLSLVSTLATSCPKLQTFYSHNDPTFKSFPNNIETMTDLFTLKLTVPFINGPLVFPSHPKLNDIDFFAPNLDTLIIDDTIRLPNLGSFSFQFNPQSNKTLDFQPVSFPKLTNLYIGASQNIPVPNPLTNLKGDNTFSPSLDTFPVIDLLYIQDSTAFPFTTYPPSLTKMSGNLGTLTNIPNIPVTPNLQLLSFNAVPQLAIPNTNFTNILGNANGTLDLTIMSSPNFAGPLVQETSLCSLGKLTLPPPSGVTSIPDCFWCYDSPARYSGPLTKPVGFTCTYTVDSPLVLLFGKGVLTGKNLGWTLPANLNNTMISVLTPNSKIEVTYSTPITGPPQPFAITLNQANNYILDTTIMEAGFIVSTFTVRQYPGRLAQVEVLFATVNWYIFPNITLDSYIPVAGPILNTQTNTILYYVAAPPNQPYTLTISNTYIQVQKPVTFNQVYPTVNDVYSTDTYWAIGSIIQFTGDFGTSNETSSVEFNNPDESKSICTVLVWTPQTLHCKLEQIPITQSRMATVNITINGFWLVSQVEVVTVKDECNQLTNYCNGKGVCNDQGHCDCYINQGSYYNNCSKPYPFINSGIVNDQNTTQRSISLFGDFGPYAMTNVTIKINHTMNCNFNQTGSTQFQMNCLLDASPTTYGPASVQLDLNSLTFDSKTYVIKFNNPSPSTGTTTTTTTAGTSTTGPGTKTPQEICDETTQYCYGHGTCDVNGVCQCENQYNPIDNCLTKFADNTTFNPNTTSPTTKIEVDGVEFGFEIVAIQEIGLDNEILKELLTDSWKSNITTNNSLINAVYDLVIANSSLLNTTSVTVNISFSQLPRTVIFGDQQLSIGPNSIKLAVSISGWTYYSNFATLRLVLKTTVYNDQSIEYDCQETRIDPFSYDNYGTLQYLRVLKDNVQFNGRFLDFALADGRTTYSQTLLINQTTISSDQQSSSAMIGITLPQCQQCILDPDFTPLLVVNDKTGNCSDDKKWKIIVGCVVGGLGLVAITVGAVMYRQKLMKTRMYNKKMANKLNQLN</sequence>
<keyword evidence="2" id="KW-0812">Transmembrane</keyword>
<name>F4PIE1_CACFS</name>
<dbReference type="EMBL" id="GL883006">
    <property type="protein sequence ID" value="EGG25370.1"/>
    <property type="molecule type" value="Genomic_DNA"/>
</dbReference>
<feature type="domain" description="ComC supersandwich" evidence="3">
    <location>
        <begin position="814"/>
        <end position="1036"/>
    </location>
</feature>
<dbReference type="RefSeq" id="XP_004363221.1">
    <property type="nucleotide sequence ID" value="XM_004363164.1"/>
</dbReference>
<keyword evidence="5" id="KW-1185">Reference proteome</keyword>
<dbReference type="GeneID" id="14876918"/>
<dbReference type="KEGG" id="dfa:DFA_03619"/>
<dbReference type="PANTHER" id="PTHR24032">
    <property type="entry name" value="EGF-LIKE DOMAIN-CONTAINING PROTEIN-RELATED-RELATED"/>
    <property type="match status" value="1"/>
</dbReference>
<feature type="transmembrane region" description="Helical" evidence="2">
    <location>
        <begin position="1054"/>
        <end position="1077"/>
    </location>
</feature>
<dbReference type="PANTHER" id="PTHR24032:SF16">
    <property type="entry name" value="EGF-LIKE DOMAIN-CONTAINING PROTEIN"/>
    <property type="match status" value="1"/>
</dbReference>
<dbReference type="AlphaFoldDB" id="F4PIE1"/>
<dbReference type="InterPro" id="IPR053331">
    <property type="entry name" value="EGF-like_comC"/>
</dbReference>
<evidence type="ECO:0000313" key="5">
    <source>
        <dbReference type="Proteomes" id="UP000007797"/>
    </source>
</evidence>
<gene>
    <name evidence="4" type="ORF">DFA_03619</name>
</gene>
<accession>F4PIE1</accession>
<keyword evidence="2" id="KW-1133">Transmembrane helix</keyword>
<reference evidence="5" key="1">
    <citation type="journal article" date="2011" name="Genome Res.">
        <title>Phylogeny-wide analysis of social amoeba genomes highlights ancient origins for complex intercellular communication.</title>
        <authorList>
            <person name="Heidel A.J."/>
            <person name="Lawal H.M."/>
            <person name="Felder M."/>
            <person name="Schilde C."/>
            <person name="Helps N.R."/>
            <person name="Tunggal B."/>
            <person name="Rivero F."/>
            <person name="John U."/>
            <person name="Schleicher M."/>
            <person name="Eichinger L."/>
            <person name="Platzer M."/>
            <person name="Noegel A.A."/>
            <person name="Schaap P."/>
            <person name="Gloeckner G."/>
        </authorList>
    </citation>
    <scope>NUCLEOTIDE SEQUENCE [LARGE SCALE GENOMIC DNA]</scope>
    <source>
        <strain evidence="5">SH3</strain>
    </source>
</reference>
<feature type="region of interest" description="Disordered" evidence="1">
    <location>
        <begin position="748"/>
        <end position="769"/>
    </location>
</feature>
<proteinExistence type="predicted"/>
<keyword evidence="2" id="KW-0472">Membrane</keyword>
<organism evidence="4 5">
    <name type="scientific">Cavenderia fasciculata</name>
    <name type="common">Slime mold</name>
    <name type="synonym">Dictyostelium fasciculatum</name>
    <dbReference type="NCBI Taxonomy" id="261658"/>
    <lineage>
        <taxon>Eukaryota</taxon>
        <taxon>Amoebozoa</taxon>
        <taxon>Evosea</taxon>
        <taxon>Eumycetozoa</taxon>
        <taxon>Dictyostelia</taxon>
        <taxon>Acytosteliales</taxon>
        <taxon>Cavenderiaceae</taxon>
        <taxon>Cavenderia</taxon>
    </lineage>
</organism>
<evidence type="ECO:0000313" key="4">
    <source>
        <dbReference type="EMBL" id="EGG25370.1"/>
    </source>
</evidence>
<dbReference type="Pfam" id="PF22933">
    <property type="entry name" value="ComC_SSD"/>
    <property type="match status" value="1"/>
</dbReference>
<dbReference type="Proteomes" id="UP000007797">
    <property type="component" value="Unassembled WGS sequence"/>
</dbReference>
<evidence type="ECO:0000259" key="3">
    <source>
        <dbReference type="Pfam" id="PF22933"/>
    </source>
</evidence>
<protein>
    <recommendedName>
        <fullName evidence="3">ComC supersandwich domain-containing protein</fullName>
    </recommendedName>
</protein>
<evidence type="ECO:0000256" key="2">
    <source>
        <dbReference type="SAM" id="Phobius"/>
    </source>
</evidence>
<dbReference type="InterPro" id="IPR054484">
    <property type="entry name" value="ComC_SSD"/>
</dbReference>